<keyword evidence="2 9" id="KW-0808">Transferase</keyword>
<dbReference type="EMBL" id="WBUI01000009">
    <property type="protein sequence ID" value="KAB2932351.1"/>
    <property type="molecule type" value="Genomic_DNA"/>
</dbReference>
<dbReference type="GO" id="GO:0016773">
    <property type="term" value="F:phosphotransferase activity, alcohol group as acceptor"/>
    <property type="evidence" value="ECO:0007669"/>
    <property type="project" value="InterPro"/>
</dbReference>
<proteinExistence type="predicted"/>
<reference evidence="9 10" key="1">
    <citation type="submission" date="2019-10" db="EMBL/GenBank/DDBJ databases">
        <title>Extracellular Electron Transfer in a Candidatus Methanoperedens spp. Enrichment Culture.</title>
        <authorList>
            <person name="Berger S."/>
            <person name="Rangel Shaw D."/>
            <person name="Berben T."/>
            <person name="In 'T Zandt M."/>
            <person name="Frank J."/>
            <person name="Reimann J."/>
            <person name="Jetten M.S.M."/>
            <person name="Welte C.U."/>
        </authorList>
    </citation>
    <scope>NUCLEOTIDE SEQUENCE [LARGE SCALE GENOMIC DNA]</scope>
    <source>
        <strain evidence="9">SB12</strain>
    </source>
</reference>
<dbReference type="NCBIfam" id="TIGR00125">
    <property type="entry name" value="cyt_tran_rel"/>
    <property type="match status" value="1"/>
</dbReference>
<evidence type="ECO:0000256" key="3">
    <source>
        <dbReference type="ARBA" id="ARBA00022695"/>
    </source>
</evidence>
<dbReference type="InterPro" id="IPR014729">
    <property type="entry name" value="Rossmann-like_a/b/a_fold"/>
</dbReference>
<gene>
    <name evidence="9" type="primary">rfaE2</name>
    <name evidence="9" type="ORF">F9K24_10510</name>
</gene>
<keyword evidence="6" id="KW-0119">Carbohydrate metabolism</keyword>
<dbReference type="PANTHER" id="PTHR43793">
    <property type="entry name" value="FAD SYNTHASE"/>
    <property type="match status" value="1"/>
</dbReference>
<dbReference type="InterPro" id="IPR011914">
    <property type="entry name" value="RfaE_dom_II"/>
</dbReference>
<dbReference type="AlphaFoldDB" id="A0A833H191"/>
<dbReference type="EC" id="2.7.7.70" evidence="1"/>
<evidence type="ECO:0000256" key="7">
    <source>
        <dbReference type="ARBA" id="ARBA00047428"/>
    </source>
</evidence>
<dbReference type="PANTHER" id="PTHR43793:SF2">
    <property type="entry name" value="BIFUNCTIONAL PROTEIN HLDE"/>
    <property type="match status" value="1"/>
</dbReference>
<evidence type="ECO:0000256" key="5">
    <source>
        <dbReference type="ARBA" id="ARBA00022840"/>
    </source>
</evidence>
<feature type="domain" description="Cytidyltransferase-like" evidence="8">
    <location>
        <begin position="31"/>
        <end position="129"/>
    </location>
</feature>
<keyword evidence="3 9" id="KW-0548">Nucleotidyltransferase</keyword>
<evidence type="ECO:0000256" key="6">
    <source>
        <dbReference type="ARBA" id="ARBA00023277"/>
    </source>
</evidence>
<dbReference type="InterPro" id="IPR050385">
    <property type="entry name" value="Archaeal_FAD_synthase"/>
</dbReference>
<comment type="catalytic activity">
    <reaction evidence="7">
        <text>D-glycero-beta-D-manno-heptose 1-phosphate + ATP + H(+) = ADP-D-glycero-beta-D-manno-heptose + diphosphate</text>
        <dbReference type="Rhea" id="RHEA:27465"/>
        <dbReference type="ChEBI" id="CHEBI:15378"/>
        <dbReference type="ChEBI" id="CHEBI:30616"/>
        <dbReference type="ChEBI" id="CHEBI:33019"/>
        <dbReference type="ChEBI" id="CHEBI:59967"/>
        <dbReference type="ChEBI" id="CHEBI:61593"/>
        <dbReference type="EC" id="2.7.7.70"/>
    </reaction>
</comment>
<accession>A0A833H191</accession>
<name>A0A833H191_9LEPT</name>
<organism evidence="9 10">
    <name type="scientific">Leptonema illini</name>
    <dbReference type="NCBI Taxonomy" id="183"/>
    <lineage>
        <taxon>Bacteria</taxon>
        <taxon>Pseudomonadati</taxon>
        <taxon>Spirochaetota</taxon>
        <taxon>Spirochaetia</taxon>
        <taxon>Leptospirales</taxon>
        <taxon>Leptospiraceae</taxon>
        <taxon>Leptonema</taxon>
    </lineage>
</organism>
<dbReference type="InterPro" id="IPR004821">
    <property type="entry name" value="Cyt_trans-like"/>
</dbReference>
<sequence length="160" mass="18009">MNMLSRIEAKIEQDRSSLKEKFDALKGRRVFTNGCFDLLHRGHVDYLCRARDLGDHLIVALNTDESVKRLKGPSRPVQTLEDRMFLMASLECVSLVGCFDEQTPEDLLSILKPEIHVKGGDYRPDDLPEKRVIDAYGGRIKILPFVPGRSTTGLIQKLGG</sequence>
<evidence type="ECO:0000256" key="4">
    <source>
        <dbReference type="ARBA" id="ARBA00022741"/>
    </source>
</evidence>
<evidence type="ECO:0000313" key="10">
    <source>
        <dbReference type="Proteomes" id="UP000460298"/>
    </source>
</evidence>
<dbReference type="Proteomes" id="UP000460298">
    <property type="component" value="Unassembled WGS sequence"/>
</dbReference>
<evidence type="ECO:0000259" key="8">
    <source>
        <dbReference type="Pfam" id="PF01467"/>
    </source>
</evidence>
<comment type="caution">
    <text evidence="9">The sequence shown here is derived from an EMBL/GenBank/DDBJ whole genome shotgun (WGS) entry which is preliminary data.</text>
</comment>
<dbReference type="Pfam" id="PF01467">
    <property type="entry name" value="CTP_transf_like"/>
    <property type="match status" value="1"/>
</dbReference>
<evidence type="ECO:0000256" key="2">
    <source>
        <dbReference type="ARBA" id="ARBA00022679"/>
    </source>
</evidence>
<dbReference type="NCBIfam" id="TIGR02199">
    <property type="entry name" value="rfaE_dom_II"/>
    <property type="match status" value="1"/>
</dbReference>
<evidence type="ECO:0000256" key="1">
    <source>
        <dbReference type="ARBA" id="ARBA00012519"/>
    </source>
</evidence>
<dbReference type="Gene3D" id="3.40.50.620">
    <property type="entry name" value="HUPs"/>
    <property type="match status" value="1"/>
</dbReference>
<protein>
    <recommendedName>
        <fullName evidence="1">D-glycero-beta-D-manno-heptose 1-phosphate adenylyltransferase</fullName>
        <ecNumber evidence="1">2.7.7.70</ecNumber>
    </recommendedName>
</protein>
<dbReference type="GO" id="GO:0016779">
    <property type="term" value="F:nucleotidyltransferase activity"/>
    <property type="evidence" value="ECO:0007669"/>
    <property type="project" value="UniProtKB-KW"/>
</dbReference>
<dbReference type="GO" id="GO:0005975">
    <property type="term" value="P:carbohydrate metabolic process"/>
    <property type="evidence" value="ECO:0007669"/>
    <property type="project" value="InterPro"/>
</dbReference>
<evidence type="ECO:0000313" key="9">
    <source>
        <dbReference type="EMBL" id="KAB2932351.1"/>
    </source>
</evidence>
<dbReference type="SUPFAM" id="SSF52374">
    <property type="entry name" value="Nucleotidylyl transferase"/>
    <property type="match status" value="1"/>
</dbReference>
<keyword evidence="5" id="KW-0067">ATP-binding</keyword>
<dbReference type="GO" id="GO:0005524">
    <property type="term" value="F:ATP binding"/>
    <property type="evidence" value="ECO:0007669"/>
    <property type="project" value="UniProtKB-KW"/>
</dbReference>
<keyword evidence="4" id="KW-0547">Nucleotide-binding</keyword>